<dbReference type="PANTHER" id="PTHR12277">
    <property type="entry name" value="ALPHA/BETA HYDROLASE DOMAIN-CONTAINING PROTEIN"/>
    <property type="match status" value="1"/>
</dbReference>
<dbReference type="InterPro" id="IPR000073">
    <property type="entry name" value="AB_hydrolase_1"/>
</dbReference>
<feature type="domain" description="AB hydrolase-1" evidence="2">
    <location>
        <begin position="178"/>
        <end position="391"/>
    </location>
</feature>
<keyword evidence="4" id="KW-1185">Reference proteome</keyword>
<sequence length="403" mass="43296">MSRVTAPAPHRSAGRIAVVASAISVGGVAIAAAAGFAGLTYAVARFIVTPAKARRERIRIISVDTTAGTVAMTSTPDTRLPGRYGFHFDEGRGYARLGEVLHDNGQVVVRRVDAVDEGVLASAKRGGLLGWYYRRPADAGLPFTEVTVETPVGPAPAWLVPPVDAVPGDDTLGGRWAIIVHGRGVVRGETLRAVPSFREAGFASLVVSYRNDGEAPASADHRYGLGLTEWADVEAAIDFAVARGAREVVLMGWSMGGALVLQTLIRSKHQDVIRGLVLESPVVDWRTTLRYQGDVLHLPEPMQGSVLRILGTTRLSSITGQAEPIDFDALDLVSGASQITVPILILHSDDDGFVPSTASHALAQALPDLVEFEVFSVARHTKLWNIDPERFDRTIREWLARLP</sequence>
<evidence type="ECO:0000259" key="2">
    <source>
        <dbReference type="Pfam" id="PF12697"/>
    </source>
</evidence>
<proteinExistence type="predicted"/>
<dbReference type="EMBL" id="RBKS01000001">
    <property type="protein sequence ID" value="RKR74044.1"/>
    <property type="molecule type" value="Genomic_DNA"/>
</dbReference>
<keyword evidence="3" id="KW-0645">Protease</keyword>
<accession>A0A495IDG5</accession>
<comment type="caution">
    <text evidence="3">The sequence shown here is derived from an EMBL/GenBank/DDBJ whole genome shotgun (WGS) entry which is preliminary data.</text>
</comment>
<feature type="transmembrane region" description="Helical" evidence="1">
    <location>
        <begin position="16"/>
        <end position="48"/>
    </location>
</feature>
<keyword evidence="3" id="KW-0031">Aminopeptidase</keyword>
<dbReference type="Gene3D" id="3.40.50.1820">
    <property type="entry name" value="alpha/beta hydrolase"/>
    <property type="match status" value="1"/>
</dbReference>
<keyword evidence="1" id="KW-1133">Transmembrane helix</keyword>
<organism evidence="3 4">
    <name type="scientific">Frondihabitans australicus</name>
    <dbReference type="NCBI Taxonomy" id="386892"/>
    <lineage>
        <taxon>Bacteria</taxon>
        <taxon>Bacillati</taxon>
        <taxon>Actinomycetota</taxon>
        <taxon>Actinomycetes</taxon>
        <taxon>Micrococcales</taxon>
        <taxon>Microbacteriaceae</taxon>
        <taxon>Frondihabitans</taxon>
    </lineage>
</organism>
<dbReference type="Pfam" id="PF12697">
    <property type="entry name" value="Abhydrolase_6"/>
    <property type="match status" value="1"/>
</dbReference>
<dbReference type="Proteomes" id="UP000280008">
    <property type="component" value="Unassembled WGS sequence"/>
</dbReference>
<dbReference type="PANTHER" id="PTHR12277:SF79">
    <property type="entry name" value="XAA-PRO DIPEPTIDYL-PEPTIDASE-RELATED"/>
    <property type="match status" value="1"/>
</dbReference>
<dbReference type="RefSeq" id="WP_121368829.1">
    <property type="nucleotide sequence ID" value="NZ_RBKS01000001.1"/>
</dbReference>
<dbReference type="OrthoDB" id="8111537at2"/>
<keyword evidence="3" id="KW-0378">Hydrolase</keyword>
<evidence type="ECO:0000313" key="4">
    <source>
        <dbReference type="Proteomes" id="UP000280008"/>
    </source>
</evidence>
<keyword evidence="1" id="KW-0472">Membrane</keyword>
<evidence type="ECO:0000313" key="3">
    <source>
        <dbReference type="EMBL" id="RKR74044.1"/>
    </source>
</evidence>
<evidence type="ECO:0000256" key="1">
    <source>
        <dbReference type="SAM" id="Phobius"/>
    </source>
</evidence>
<dbReference type="AlphaFoldDB" id="A0A495IDG5"/>
<dbReference type="SUPFAM" id="SSF53474">
    <property type="entry name" value="alpha/beta-Hydrolases"/>
    <property type="match status" value="1"/>
</dbReference>
<dbReference type="GO" id="GO:0004177">
    <property type="term" value="F:aminopeptidase activity"/>
    <property type="evidence" value="ECO:0007669"/>
    <property type="project" value="UniProtKB-KW"/>
</dbReference>
<protein>
    <submittedName>
        <fullName evidence="3">Serine aminopeptidase S33 family</fullName>
    </submittedName>
</protein>
<keyword evidence="1" id="KW-0812">Transmembrane</keyword>
<dbReference type="InterPro" id="IPR029058">
    <property type="entry name" value="AB_hydrolase_fold"/>
</dbReference>
<name>A0A495IDG5_9MICO</name>
<gene>
    <name evidence="3" type="ORF">C8E83_1146</name>
</gene>
<reference evidence="3 4" key="1">
    <citation type="submission" date="2018-10" db="EMBL/GenBank/DDBJ databases">
        <title>Sequencing the genomes of 1000 actinobacteria strains.</title>
        <authorList>
            <person name="Klenk H.-P."/>
        </authorList>
    </citation>
    <scope>NUCLEOTIDE SEQUENCE [LARGE SCALE GENOMIC DNA]</scope>
    <source>
        <strain evidence="3 4">DSM 17894</strain>
    </source>
</reference>